<gene>
    <name evidence="3" type="ordered locus">Sfri_3143</name>
</gene>
<keyword evidence="1" id="KW-0378">Hydrolase</keyword>
<dbReference type="EMBL" id="CP000447">
    <property type="protein sequence ID" value="ABI72980.1"/>
    <property type="molecule type" value="Genomic_DNA"/>
</dbReference>
<sequence length="383" mass="44161">MFELIFFTSNRVKTQHAKYLCRDFNIKVINFSEKTKRANYDEPRIDNREQLLKISIENAIKQANLSGLGKNKPFIIEDTSVDIHALSRKYKKEYPGVDIKYWMQQIKFIDLDLELELLGNNRSVTIRSDLVLYFPELSDLPLYFTGTTDGKITATDNQFDTNVIYPWLDNKTFNRWFIPKNETVVISKLPIEKADLHDFRGLAFKKLLDFLESKNVIKKKSPETPSIDSNELFDGEFQCHIIVGLTCAGKTTIAQFLVNESNYLHIEASDFMHEIYRENHGVGSDVPIGLFAKELLKKQPQAVAERVINYLSKFKPQNIVITGFRLEEEVAYIESKLSSLTSKHRIVVNAERKERERRKADRNRVGDSHSIESLCSGIVILAT</sequence>
<dbReference type="KEGG" id="sfr:Sfri_3143"/>
<dbReference type="SUPFAM" id="SSF52972">
    <property type="entry name" value="ITPase-like"/>
    <property type="match status" value="1"/>
</dbReference>
<dbReference type="GO" id="GO:0047429">
    <property type="term" value="F:nucleoside triphosphate diphosphatase activity"/>
    <property type="evidence" value="ECO:0007669"/>
    <property type="project" value="InterPro"/>
</dbReference>
<evidence type="ECO:0000313" key="4">
    <source>
        <dbReference type="Proteomes" id="UP000000684"/>
    </source>
</evidence>
<dbReference type="InterPro" id="IPR002637">
    <property type="entry name" value="RdgB/HAM1"/>
</dbReference>
<dbReference type="AlphaFoldDB" id="Q07YD4"/>
<evidence type="ECO:0000313" key="3">
    <source>
        <dbReference type="EMBL" id="ABI72980.1"/>
    </source>
</evidence>
<dbReference type="Pfam" id="PF13207">
    <property type="entry name" value="AAA_17"/>
    <property type="match status" value="1"/>
</dbReference>
<dbReference type="STRING" id="318167.Sfri_3143"/>
<keyword evidence="2" id="KW-0546">Nucleotide metabolism</keyword>
<name>Q07YD4_SHEFN</name>
<dbReference type="Gene3D" id="3.90.950.10">
    <property type="match status" value="1"/>
</dbReference>
<protein>
    <submittedName>
        <fullName evidence="3">Uncharacterized protein</fullName>
    </submittedName>
</protein>
<dbReference type="GeneID" id="41838520"/>
<dbReference type="PANTHER" id="PTHR41930">
    <property type="entry name" value="UPF0200 PROTEIN MJ1399"/>
    <property type="match status" value="1"/>
</dbReference>
<dbReference type="PANTHER" id="PTHR41930:SF1">
    <property type="entry name" value="DEPHOSPHO-COA KINASE"/>
    <property type="match status" value="1"/>
</dbReference>
<dbReference type="RefSeq" id="WP_011638586.1">
    <property type="nucleotide sequence ID" value="NC_008345.1"/>
</dbReference>
<proteinExistence type="predicted"/>
<evidence type="ECO:0000256" key="1">
    <source>
        <dbReference type="ARBA" id="ARBA00022801"/>
    </source>
</evidence>
<dbReference type="eggNOG" id="COG0127">
    <property type="taxonomic scope" value="Bacteria"/>
</dbReference>
<dbReference type="InterPro" id="IPR027417">
    <property type="entry name" value="P-loop_NTPase"/>
</dbReference>
<dbReference type="InterPro" id="IPR029001">
    <property type="entry name" value="ITPase-like_fam"/>
</dbReference>
<dbReference type="Gene3D" id="3.40.50.300">
    <property type="entry name" value="P-loop containing nucleotide triphosphate hydrolases"/>
    <property type="match status" value="1"/>
</dbReference>
<dbReference type="Proteomes" id="UP000000684">
    <property type="component" value="Chromosome"/>
</dbReference>
<dbReference type="GO" id="GO:0009143">
    <property type="term" value="P:nucleoside triphosphate catabolic process"/>
    <property type="evidence" value="ECO:0007669"/>
    <property type="project" value="InterPro"/>
</dbReference>
<dbReference type="Pfam" id="PF01725">
    <property type="entry name" value="Ham1p_like"/>
    <property type="match status" value="1"/>
</dbReference>
<dbReference type="OrthoDB" id="8430081at2"/>
<accession>Q07YD4</accession>
<keyword evidence="4" id="KW-1185">Reference proteome</keyword>
<dbReference type="GO" id="GO:0009117">
    <property type="term" value="P:nucleotide metabolic process"/>
    <property type="evidence" value="ECO:0007669"/>
    <property type="project" value="UniProtKB-KW"/>
</dbReference>
<organism evidence="3 4">
    <name type="scientific">Shewanella frigidimarina (strain NCIMB 400)</name>
    <dbReference type="NCBI Taxonomy" id="318167"/>
    <lineage>
        <taxon>Bacteria</taxon>
        <taxon>Pseudomonadati</taxon>
        <taxon>Pseudomonadota</taxon>
        <taxon>Gammaproteobacteria</taxon>
        <taxon>Alteromonadales</taxon>
        <taxon>Shewanellaceae</taxon>
        <taxon>Shewanella</taxon>
    </lineage>
</organism>
<dbReference type="HOGENOM" id="CLU_039487_0_0_6"/>
<dbReference type="SUPFAM" id="SSF52540">
    <property type="entry name" value="P-loop containing nucleoside triphosphate hydrolases"/>
    <property type="match status" value="1"/>
</dbReference>
<evidence type="ECO:0000256" key="2">
    <source>
        <dbReference type="ARBA" id="ARBA00023080"/>
    </source>
</evidence>
<reference evidence="3 4" key="1">
    <citation type="submission" date="2006-08" db="EMBL/GenBank/DDBJ databases">
        <title>Complete sequence of Shewanella frigidimarina NCIMB 400.</title>
        <authorList>
            <consortium name="US DOE Joint Genome Institute"/>
            <person name="Copeland A."/>
            <person name="Lucas S."/>
            <person name="Lapidus A."/>
            <person name="Barry K."/>
            <person name="Detter J.C."/>
            <person name="Glavina del Rio T."/>
            <person name="Hammon N."/>
            <person name="Israni S."/>
            <person name="Dalin E."/>
            <person name="Tice H."/>
            <person name="Pitluck S."/>
            <person name="Fredrickson J.K."/>
            <person name="Kolker E."/>
            <person name="McCuel L.A."/>
            <person name="DiChristina T."/>
            <person name="Nealson K.H."/>
            <person name="Newman D."/>
            <person name="Tiedje J.M."/>
            <person name="Zhou J."/>
            <person name="Romine M.F."/>
            <person name="Culley D.E."/>
            <person name="Serres M."/>
            <person name="Chertkov O."/>
            <person name="Brettin T."/>
            <person name="Bruce D."/>
            <person name="Han C."/>
            <person name="Tapia R."/>
            <person name="Gilna P."/>
            <person name="Schmutz J."/>
            <person name="Larimer F."/>
            <person name="Land M."/>
            <person name="Hauser L."/>
            <person name="Kyrpides N."/>
            <person name="Mikhailova N."/>
            <person name="Richardson P."/>
        </authorList>
    </citation>
    <scope>NUCLEOTIDE SEQUENCE [LARGE SCALE GENOMIC DNA]</scope>
    <source>
        <strain evidence="3 4">NCIMB 400</strain>
    </source>
</reference>
<dbReference type="eggNOG" id="COG0237">
    <property type="taxonomic scope" value="Bacteria"/>
</dbReference>